<comment type="caution">
    <text evidence="2">The sequence shown here is derived from an EMBL/GenBank/DDBJ whole genome shotgun (WGS) entry which is preliminary data.</text>
</comment>
<feature type="transmembrane region" description="Helical" evidence="1">
    <location>
        <begin position="12"/>
        <end position="32"/>
    </location>
</feature>
<dbReference type="EMBL" id="LVWA01000004">
    <property type="protein sequence ID" value="OKL41186.1"/>
    <property type="molecule type" value="Genomic_DNA"/>
</dbReference>
<evidence type="ECO:0000313" key="2">
    <source>
        <dbReference type="EMBL" id="OKL41186.1"/>
    </source>
</evidence>
<reference evidence="2 3" key="1">
    <citation type="submission" date="2016-03" db="EMBL/GenBank/DDBJ databases">
        <title>Genome sequence of Pontibacter sp. nov., of the family cytophagaceae, isolated from marine sediment of the Yellow Sea, China.</title>
        <authorList>
            <person name="Zhang G."/>
            <person name="Zhang R."/>
        </authorList>
    </citation>
    <scope>NUCLEOTIDE SEQUENCE [LARGE SCALE GENOMIC DNA]</scope>
    <source>
        <strain evidence="2 3">S10-8</strain>
    </source>
</reference>
<sequence length="134" mass="15074">MRSSCERLEKQQPLKQSILQGLLLFILCILFWSQSEEFYIYFFKSMSFISAAIVRTGRDLSLQSIPPGPFSPHSNPPLLSRAPTPRTGEGVILATFPVISSSARDLNRILKRSLTTFEMTVRAEAIENRSQPLG</sequence>
<evidence type="ECO:0000313" key="3">
    <source>
        <dbReference type="Proteomes" id="UP000186551"/>
    </source>
</evidence>
<dbReference type="Proteomes" id="UP000186551">
    <property type="component" value="Unassembled WGS sequence"/>
</dbReference>
<gene>
    <name evidence="2" type="ORF">A3841_15315</name>
</gene>
<name>A0A1Q5PG04_9BACT</name>
<dbReference type="AlphaFoldDB" id="A0A1Q5PG04"/>
<dbReference type="STRING" id="1797110.A3841_15315"/>
<keyword evidence="3" id="KW-1185">Reference proteome</keyword>
<keyword evidence="1" id="KW-0472">Membrane</keyword>
<keyword evidence="1" id="KW-0812">Transmembrane</keyword>
<keyword evidence="1" id="KW-1133">Transmembrane helix</keyword>
<accession>A0A1Q5PG04</accession>
<protein>
    <submittedName>
        <fullName evidence="2">Uncharacterized protein</fullName>
    </submittedName>
</protein>
<proteinExistence type="predicted"/>
<organism evidence="2 3">
    <name type="scientific">Pontibacter flavimaris</name>
    <dbReference type="NCBI Taxonomy" id="1797110"/>
    <lineage>
        <taxon>Bacteria</taxon>
        <taxon>Pseudomonadati</taxon>
        <taxon>Bacteroidota</taxon>
        <taxon>Cytophagia</taxon>
        <taxon>Cytophagales</taxon>
        <taxon>Hymenobacteraceae</taxon>
        <taxon>Pontibacter</taxon>
    </lineage>
</organism>
<evidence type="ECO:0000256" key="1">
    <source>
        <dbReference type="SAM" id="Phobius"/>
    </source>
</evidence>